<accession>A0A1C6G4Z4</accession>
<protein>
    <submittedName>
        <fullName evidence="3">Bacterial membrane flanked domain</fullName>
    </submittedName>
</protein>
<dbReference type="EMBL" id="FMHG01000001">
    <property type="protein sequence ID" value="SCJ40300.1"/>
    <property type="molecule type" value="Genomic_DNA"/>
</dbReference>
<reference evidence="3" key="1">
    <citation type="submission" date="2015-09" db="EMBL/GenBank/DDBJ databases">
        <authorList>
            <consortium name="Pathogen Informatics"/>
        </authorList>
    </citation>
    <scope>NUCLEOTIDE SEQUENCE</scope>
    <source>
        <strain evidence="3">2789STDY5834896</strain>
    </source>
</reference>
<gene>
    <name evidence="3" type="ORF">SAMEA3545359_00230</name>
</gene>
<evidence type="ECO:0000259" key="2">
    <source>
        <dbReference type="Pfam" id="PF03703"/>
    </source>
</evidence>
<proteinExistence type="predicted"/>
<organism evidence="3">
    <name type="scientific">uncultured Anaerotruncus sp</name>
    <dbReference type="NCBI Taxonomy" id="905011"/>
    <lineage>
        <taxon>Bacteria</taxon>
        <taxon>Bacillati</taxon>
        <taxon>Bacillota</taxon>
        <taxon>Clostridia</taxon>
        <taxon>Eubacteriales</taxon>
        <taxon>Oscillospiraceae</taxon>
        <taxon>Anaerotruncus</taxon>
        <taxon>environmental samples</taxon>
    </lineage>
</organism>
<name>A0A1C6G4Z4_9FIRM</name>
<feature type="compositionally biased region" description="Acidic residues" evidence="1">
    <location>
        <begin position="118"/>
        <end position="136"/>
    </location>
</feature>
<dbReference type="InterPro" id="IPR005182">
    <property type="entry name" value="YdbS-like_PH"/>
</dbReference>
<feature type="region of interest" description="Disordered" evidence="1">
    <location>
        <begin position="117"/>
        <end position="136"/>
    </location>
</feature>
<dbReference type="AlphaFoldDB" id="A0A1C6G4Z4"/>
<evidence type="ECO:0000313" key="3">
    <source>
        <dbReference type="EMBL" id="SCJ40300.1"/>
    </source>
</evidence>
<evidence type="ECO:0000256" key="1">
    <source>
        <dbReference type="SAM" id="MobiDB-lite"/>
    </source>
</evidence>
<sequence>MAKDELDIEYLWRDRRRILGMPITFTKYLMSDDRIFLEQGLLSTDLEEVLLYRVRDISLRISLGQRIFGVGTITLKSSDKTMPILVLKNIKDPRRVKELIHRQVEKMKAERRMRVGEILDDGDNDEDDYMDDEMGS</sequence>
<dbReference type="Pfam" id="PF03703">
    <property type="entry name" value="bPH_2"/>
    <property type="match status" value="1"/>
</dbReference>
<feature type="domain" description="YdbS-like PH" evidence="2">
    <location>
        <begin position="25"/>
        <end position="100"/>
    </location>
</feature>